<reference evidence="2" key="2">
    <citation type="submission" date="2025-09" db="UniProtKB">
        <authorList>
            <consortium name="Ensembl"/>
        </authorList>
    </citation>
    <scope>IDENTIFICATION</scope>
</reference>
<proteinExistence type="predicted"/>
<evidence type="ECO:0000313" key="3">
    <source>
        <dbReference type="Proteomes" id="UP000261540"/>
    </source>
</evidence>
<dbReference type="Proteomes" id="UP000261540">
    <property type="component" value="Unplaced"/>
</dbReference>
<keyword evidence="3" id="KW-1185">Reference proteome</keyword>
<name>A0A3B3SLT6_9TELE</name>
<dbReference type="InterPro" id="IPR006816">
    <property type="entry name" value="ELMO_dom"/>
</dbReference>
<evidence type="ECO:0000259" key="1">
    <source>
        <dbReference type="PROSITE" id="PS51335"/>
    </source>
</evidence>
<gene>
    <name evidence="2" type="primary">ELMOD1</name>
</gene>
<dbReference type="PANTHER" id="PTHR12771">
    <property type="entry name" value="ENGULFMENT AND CELL MOTILITY"/>
    <property type="match status" value="1"/>
</dbReference>
<dbReference type="GO" id="GO:0005096">
    <property type="term" value="F:GTPase activator activity"/>
    <property type="evidence" value="ECO:0007669"/>
    <property type="project" value="TreeGrafter"/>
</dbReference>
<dbReference type="PANTHER" id="PTHR12771:SF18">
    <property type="entry name" value="ELMO DOMAIN-CONTAINING PROTEIN 1"/>
    <property type="match status" value="1"/>
</dbReference>
<feature type="domain" description="ELMO" evidence="1">
    <location>
        <begin position="1"/>
        <end position="145"/>
    </location>
</feature>
<dbReference type="PROSITE" id="PS51335">
    <property type="entry name" value="ELMO"/>
    <property type="match status" value="1"/>
</dbReference>
<reference evidence="2" key="1">
    <citation type="submission" date="2025-08" db="UniProtKB">
        <authorList>
            <consortium name="Ensembl"/>
        </authorList>
    </citation>
    <scope>IDENTIFICATION</scope>
</reference>
<organism evidence="2 3">
    <name type="scientific">Paramormyrops kingsleyae</name>
    <dbReference type="NCBI Taxonomy" id="1676925"/>
    <lineage>
        <taxon>Eukaryota</taxon>
        <taxon>Metazoa</taxon>
        <taxon>Chordata</taxon>
        <taxon>Craniata</taxon>
        <taxon>Vertebrata</taxon>
        <taxon>Euteleostomi</taxon>
        <taxon>Actinopterygii</taxon>
        <taxon>Neopterygii</taxon>
        <taxon>Teleostei</taxon>
        <taxon>Osteoglossocephala</taxon>
        <taxon>Osteoglossomorpha</taxon>
        <taxon>Osteoglossiformes</taxon>
        <taxon>Mormyridae</taxon>
        <taxon>Paramormyrops</taxon>
    </lineage>
</organism>
<protein>
    <submittedName>
        <fullName evidence="2">ELMO domain containing 1</fullName>
    </submittedName>
</protein>
<evidence type="ECO:0000313" key="2">
    <source>
        <dbReference type="Ensembl" id="ENSPKIP00000031697.1"/>
    </source>
</evidence>
<dbReference type="Ensembl" id="ENSPKIT00000012549.1">
    <property type="protein sequence ID" value="ENSPKIP00000031697.1"/>
    <property type="gene ID" value="ENSPKIG00000012045.1"/>
</dbReference>
<sequence length="166" mass="19246">SFLHTPLTGRISKQWCDIGFQGSDPKTDFRGMGILGLSNLLYYAEHDRANALQLLHDSQQPKSRYSFAIVGINITDLAYRLLVGGALKTHLYNVAPEMPSIAHFQQTFCYLMQEFHRFWMEEDPRDIMEFNRIRDKFHKMVLKLLRDPDTALCPHFSASDLHMITL</sequence>
<dbReference type="GeneTree" id="ENSGT00940000159782"/>
<accession>A0A3B3SLT6</accession>
<dbReference type="Pfam" id="PF04727">
    <property type="entry name" value="ELMO_CED12"/>
    <property type="match status" value="1"/>
</dbReference>
<dbReference type="InterPro" id="IPR050868">
    <property type="entry name" value="ELMO_domain-containing"/>
</dbReference>
<dbReference type="AlphaFoldDB" id="A0A3B3SLT6"/>